<evidence type="ECO:0000313" key="2">
    <source>
        <dbReference type="Proteomes" id="UP001293718"/>
    </source>
</evidence>
<keyword evidence="2" id="KW-1185">Reference proteome</keyword>
<dbReference type="EMBL" id="JAXOJX010000084">
    <property type="protein sequence ID" value="MDZ5460822.1"/>
    <property type="molecule type" value="Genomic_DNA"/>
</dbReference>
<gene>
    <name evidence="1" type="ORF">SM757_30025</name>
</gene>
<accession>A0ABU5IPJ1</accession>
<organism evidence="1 2">
    <name type="scientific">Azohydromonas lata</name>
    <dbReference type="NCBI Taxonomy" id="45677"/>
    <lineage>
        <taxon>Bacteria</taxon>
        <taxon>Pseudomonadati</taxon>
        <taxon>Pseudomonadota</taxon>
        <taxon>Betaproteobacteria</taxon>
        <taxon>Burkholderiales</taxon>
        <taxon>Sphaerotilaceae</taxon>
        <taxon>Azohydromonas</taxon>
    </lineage>
</organism>
<reference evidence="1 2" key="1">
    <citation type="submission" date="2023-11" db="EMBL/GenBank/DDBJ databases">
        <title>Draft genome of Azohydromonas lata strain H1 (DSM1123), a polyhydroxyalkanoate producer.</title>
        <authorList>
            <person name="Traversa D."/>
            <person name="D'Addabbo P."/>
            <person name="Pazzani C."/>
            <person name="Manzari C."/>
            <person name="Chiara M."/>
            <person name="Scrascia M."/>
        </authorList>
    </citation>
    <scope>NUCLEOTIDE SEQUENCE [LARGE SCALE GENOMIC DNA]</scope>
    <source>
        <strain evidence="1 2">H1</strain>
    </source>
</reference>
<sequence length="430" mass="46724">MRLISLSPEYLEAEDRLPFDVFDAEGKLLLAASEPMDGHTARATMRSRNGVYADAVAVADWRRRLAARVDELIRRDAPLSAIARARAEPARQTSSSAKPGEEWEALVYLLDAALRDPSPQQPWVQRVMDVLARARELASRRMDEALFHYIHNGTRHADHYSSHQALRCMLIAGEIGRELGFSEELLSQLDCAALTMNVAMRRLQDRLALMAAPKLDAGMRAVIDQHSVEAERLLREGGVTDPVWLEAVRLHHDDSLQRLAPQQLTPGQQLAALLRRVDIYCAKISRRAGRKALTAMQAAGQACMGPDGRPDRIGGALLKVVGLYPPGCFVKLASGETGIVLARGARADQPLVAVLLNARGAVLMGPLLRDSSQPKLGVRAALRADQVPVQPSLEQLHALRVAGRQPQAVAAARAALTPKLGAAVAVAVPH</sequence>
<dbReference type="RefSeq" id="WP_322468149.1">
    <property type="nucleotide sequence ID" value="NZ_JAXOJX010000084.1"/>
</dbReference>
<proteinExistence type="predicted"/>
<evidence type="ECO:0000313" key="1">
    <source>
        <dbReference type="EMBL" id="MDZ5460822.1"/>
    </source>
</evidence>
<evidence type="ECO:0008006" key="3">
    <source>
        <dbReference type="Google" id="ProtNLM"/>
    </source>
</evidence>
<dbReference type="Proteomes" id="UP001293718">
    <property type="component" value="Unassembled WGS sequence"/>
</dbReference>
<comment type="caution">
    <text evidence="1">The sequence shown here is derived from an EMBL/GenBank/DDBJ whole genome shotgun (WGS) entry which is preliminary data.</text>
</comment>
<dbReference type="Gene3D" id="1.10.3210.10">
    <property type="entry name" value="Hypothetical protein af1432"/>
    <property type="match status" value="1"/>
</dbReference>
<protein>
    <recommendedName>
        <fullName evidence="3">Phosphohydrolase</fullName>
    </recommendedName>
</protein>
<name>A0ABU5IPJ1_9BURK</name>